<keyword evidence="4" id="KW-1185">Reference proteome</keyword>
<feature type="domain" description="PDZ" evidence="2">
    <location>
        <begin position="939"/>
        <end position="1007"/>
    </location>
</feature>
<feature type="region of interest" description="Disordered" evidence="1">
    <location>
        <begin position="1"/>
        <end position="27"/>
    </location>
</feature>
<dbReference type="InterPro" id="IPR009003">
    <property type="entry name" value="Peptidase_S1_PA"/>
</dbReference>
<dbReference type="SMART" id="SM00228">
    <property type="entry name" value="PDZ"/>
    <property type="match status" value="3"/>
</dbReference>
<dbReference type="PANTHER" id="PTHR46366:SF1">
    <property type="entry name" value="PDZ DOMAIN-CONTAINING PROTEIN C1685.05"/>
    <property type="match status" value="1"/>
</dbReference>
<dbReference type="InterPro" id="IPR001478">
    <property type="entry name" value="PDZ"/>
</dbReference>
<sequence>MVPPGEEPFTGMGPSEQEPFTGMGPPVQEPFTGMGPPEVDNVATAEDWQKAINEVVKAVVVVRTSVCRSFDTETAGLSLATGFVVDKQRGIILTARQPVIGPNVAQVTFANHEETTVQPIYGDPVHDFGFFRYNPASIKFSEYEEIPLAPEAACVGLDIRVIGNDDSEKVSILSGTIASLHRDAPDYNKDGYNDFNTFYMQAASGSKYGSSGSPVIDWQGRAVALHVDGHVSAAPAFFLPLERVVRALDFLQDTGDYYIDKWEAVTIPRGTLQATFVHKGFEDLLRLGLHRKIFVQPSAGAGNGMLVVDSVVRDGPAHNHLEPGDVLVGANWQVITQFLQLETLLDDNVDQTVNLEIERGGSHLSEELLVQDLHSITPAHFLEVSGAVIHPLSYQQARNFHLPCGPVYVSEPGYMLHRAGVPRHAIIDMFDGKVVSKLEDLISILSKLPRGAQVPLVYTIYTARHLQQLVLVTVDRHEWYAPAQIYTRDDSSGLWTTKAVFQPELTDDFSSIGTSSENALGKLLSEDGKGIGSKQKQVEDDMSSVGIVTDGSINETGEAKEENKTDTENAALRGYASNAERVIDPTLVRLQVSVPPSCMLDGVHSQNFSGTGVIIYHSSSMGLVAADRNTVAVSASDVMLYFAAYPVEIPGEVVFLHPAHNYALVAYKPSALGTVAASMVRAAELLPKPLLRRGDSVYVVGLNESLQVISKKSVVTNTSKTDLEIIELETDFGCKFSGVLTDEHGRVQALWGRFSSTLRFTGTSKDPKLAGGIPVNAISQVLDKIKSGASGPSLLINGTTRSMPLVRILEVELHHIALLRARTCGLSEEWIQALFKKDPVSRQILFVRRSLEGSKAQNLLVGDLVLAVNKEPVTCFREIENVCQEMDNGDNDGNLSMTVFRGGSESNLPVGTDLRDGNGTTRVINWCGCVVQHSYPAVRSIGFHPRGAGVYVTQACPGSPAERYGLFPSRWIVKVDGRHIRHLDDFVIAIKRLEHGKFVRVDTVDRDGKNRILSVKQDLHYWPTWEVRFDPETAIWRRTVIKALDDPQNP</sequence>
<comment type="caution">
    <text evidence="3">The sequence shown here is derived from an EMBL/GenBank/DDBJ whole genome shotgun (WGS) entry which is preliminary data.</text>
</comment>
<dbReference type="SUPFAM" id="SSF50156">
    <property type="entry name" value="PDZ domain-like"/>
    <property type="match status" value="3"/>
</dbReference>
<gene>
    <name evidence="3" type="ORF">HRI_004453200</name>
</gene>
<evidence type="ECO:0000259" key="2">
    <source>
        <dbReference type="SMART" id="SM00228"/>
    </source>
</evidence>
<reference evidence="3" key="1">
    <citation type="submission" date="2023-05" db="EMBL/GenBank/DDBJ databases">
        <title>Genome and transcriptome analyses reveal genes involved in the formation of fine ridges on petal epidermal cells in Hibiscus trionum.</title>
        <authorList>
            <person name="Koshimizu S."/>
            <person name="Masuda S."/>
            <person name="Ishii T."/>
            <person name="Shirasu K."/>
            <person name="Hoshino A."/>
            <person name="Arita M."/>
        </authorList>
    </citation>
    <scope>NUCLEOTIDE SEQUENCE</scope>
    <source>
        <strain evidence="3">Hamamatsu line</strain>
    </source>
</reference>
<evidence type="ECO:0000313" key="3">
    <source>
        <dbReference type="EMBL" id="GMJ07840.1"/>
    </source>
</evidence>
<dbReference type="GO" id="GO:0008233">
    <property type="term" value="F:peptidase activity"/>
    <property type="evidence" value="ECO:0007669"/>
    <property type="project" value="UniProtKB-KW"/>
</dbReference>
<dbReference type="InterPro" id="IPR036034">
    <property type="entry name" value="PDZ_sf"/>
</dbReference>
<dbReference type="OrthoDB" id="4217619at2759"/>
<evidence type="ECO:0000256" key="1">
    <source>
        <dbReference type="SAM" id="MobiDB-lite"/>
    </source>
</evidence>
<dbReference type="Proteomes" id="UP001165190">
    <property type="component" value="Unassembled WGS sequence"/>
</dbReference>
<evidence type="ECO:0000313" key="4">
    <source>
        <dbReference type="Proteomes" id="UP001165190"/>
    </source>
</evidence>
<dbReference type="InterPro" id="IPR025926">
    <property type="entry name" value="PDZ-like_dom"/>
</dbReference>
<organism evidence="3 4">
    <name type="scientific">Hibiscus trionum</name>
    <name type="common">Flower of an hour</name>
    <dbReference type="NCBI Taxonomy" id="183268"/>
    <lineage>
        <taxon>Eukaryota</taxon>
        <taxon>Viridiplantae</taxon>
        <taxon>Streptophyta</taxon>
        <taxon>Embryophyta</taxon>
        <taxon>Tracheophyta</taxon>
        <taxon>Spermatophyta</taxon>
        <taxon>Magnoliopsida</taxon>
        <taxon>eudicotyledons</taxon>
        <taxon>Gunneridae</taxon>
        <taxon>Pentapetalae</taxon>
        <taxon>rosids</taxon>
        <taxon>malvids</taxon>
        <taxon>Malvales</taxon>
        <taxon>Malvaceae</taxon>
        <taxon>Malvoideae</taxon>
        <taxon>Hibiscus</taxon>
    </lineage>
</organism>
<protein>
    <submittedName>
        <fullName evidence="3">DegP protease 7, degradation of periplasmic proteins 7</fullName>
    </submittedName>
</protein>
<keyword evidence="3" id="KW-0645">Protease</keyword>
<dbReference type="GO" id="GO:0006508">
    <property type="term" value="P:proteolysis"/>
    <property type="evidence" value="ECO:0007669"/>
    <property type="project" value="UniProtKB-KW"/>
</dbReference>
<dbReference type="SUPFAM" id="SSF50494">
    <property type="entry name" value="Trypsin-like serine proteases"/>
    <property type="match status" value="2"/>
</dbReference>
<keyword evidence="3" id="KW-0378">Hydrolase</keyword>
<dbReference type="Gene3D" id="2.30.42.10">
    <property type="match status" value="3"/>
</dbReference>
<dbReference type="PANTHER" id="PTHR46366">
    <property type="entry name" value="PRO-APOPTOTIC SERINE PROTEASE NMA111"/>
    <property type="match status" value="1"/>
</dbReference>
<dbReference type="EMBL" id="BSYR01000049">
    <property type="protein sequence ID" value="GMJ07840.1"/>
    <property type="molecule type" value="Genomic_DNA"/>
</dbReference>
<feature type="domain" description="PDZ" evidence="2">
    <location>
        <begin position="291"/>
        <end position="361"/>
    </location>
</feature>
<name>A0A9W7MQH4_HIBTR</name>
<feature type="domain" description="PDZ" evidence="2">
    <location>
        <begin position="829"/>
        <end position="903"/>
    </location>
</feature>
<dbReference type="Pfam" id="PF12812">
    <property type="entry name" value="PDZ_1"/>
    <property type="match status" value="1"/>
</dbReference>
<accession>A0A9W7MQH4</accession>
<proteinExistence type="predicted"/>
<dbReference type="Pfam" id="PF13365">
    <property type="entry name" value="Trypsin_2"/>
    <property type="match status" value="1"/>
</dbReference>
<dbReference type="Gene3D" id="2.40.10.120">
    <property type="match status" value="1"/>
</dbReference>
<dbReference type="AlphaFoldDB" id="A0A9W7MQH4"/>